<evidence type="ECO:0000256" key="1">
    <source>
        <dbReference type="ARBA" id="ARBA00004123"/>
    </source>
</evidence>
<sequence>MISHEARDPTQPSPEDITKKRKHEDDSQDEFTTKPFELPAQETGFQHDLESSNQVYPVSRPNEALSGGLTSKFHEETGRNNKRLKKIPKSNSDNYPTITFSGECKLQSQIRIRDLQSLALYILADGESPQFVSVRNRPQIRKVVIIMVPGLELSMFTDSDIRDNSSVYSPSGYYPIKLQSDKLTENLKQFATMFDYVWPVKTPGDDKNMKMYSPLQAMLIAPIPKSKEENQTQKKKGPSVVKEPEGWKDQRVLIAELLHSPEELVENEYTLHPASYKTEAEKLSLLEYRRSVGTSTNDGWLDTHVAILDDDARPESGNLITEDSLVGDWKVLAMDCEMCMTGESNFSLTRISIVSWDGSVLMDELVKPAEPITNYLTQYSGITENILKNVTTTLSDIQEKLLKIIHSHTILIGHSLNSDLTALKITHPHIVDTAIIFPHPRGPPLKSSLKFLAQRYLNREIQKGHGATGPGAGHDSIEDARTCLDLVKQKCEKGKAWGTFEAYGESIFKRVARTGKRFKCQQSLPTAQSSAGRTSAAVDWGDPRKGPGAAADFPISCKNDDEVMQGVIRAVTGDPDGKEIPGGGVDFVWARFRELEALRGWSNNNRRATIGAPGSDQLTPDIAIKSDEQTSVSATTAVSEAMDLPLSALTKPSARAIAEMTQRIFDIYSALPPCTAVILYSGSGCPLEMSRLQALHTTFKREYKTKKWDQLSVRWTDVEEQALRRASLVARHGLGFVGVK</sequence>
<keyword evidence="3" id="KW-0540">Nuclease</keyword>
<feature type="compositionally biased region" description="Polar residues" evidence="7">
    <location>
        <begin position="523"/>
        <end position="533"/>
    </location>
</feature>
<dbReference type="SMART" id="SM00479">
    <property type="entry name" value="EXOIII"/>
    <property type="match status" value="1"/>
</dbReference>
<feature type="region of interest" description="Disordered" evidence="7">
    <location>
        <begin position="1"/>
        <end position="51"/>
    </location>
</feature>
<dbReference type="GO" id="GO:0005634">
    <property type="term" value="C:nucleus"/>
    <property type="evidence" value="ECO:0007669"/>
    <property type="project" value="UniProtKB-SubCell"/>
</dbReference>
<feature type="domain" description="Exonuclease" evidence="8">
    <location>
        <begin position="330"/>
        <end position="496"/>
    </location>
</feature>
<dbReference type="InterPro" id="IPR034922">
    <property type="entry name" value="REX1-like_exo"/>
</dbReference>
<evidence type="ECO:0000256" key="2">
    <source>
        <dbReference type="ARBA" id="ARBA00006357"/>
    </source>
</evidence>
<dbReference type="Proteomes" id="UP000683417">
    <property type="component" value="Unassembled WGS sequence"/>
</dbReference>
<keyword evidence="4" id="KW-0378">Hydrolase</keyword>
<dbReference type="AlphaFoldDB" id="A0A9W4D7V0"/>
<dbReference type="InterPro" id="IPR013520">
    <property type="entry name" value="Ribonucl_H"/>
</dbReference>
<accession>A0A9W4D7V0</accession>
<keyword evidence="6" id="KW-0539">Nucleus</keyword>
<feature type="region of interest" description="Disordered" evidence="7">
    <location>
        <begin position="223"/>
        <end position="243"/>
    </location>
</feature>
<evidence type="ECO:0000256" key="7">
    <source>
        <dbReference type="SAM" id="MobiDB-lite"/>
    </source>
</evidence>
<comment type="caution">
    <text evidence="9">The sequence shown here is derived from an EMBL/GenBank/DDBJ whole genome shotgun (WGS) entry which is preliminary data.</text>
</comment>
<evidence type="ECO:0000256" key="3">
    <source>
        <dbReference type="ARBA" id="ARBA00022722"/>
    </source>
</evidence>
<evidence type="ECO:0000256" key="6">
    <source>
        <dbReference type="ARBA" id="ARBA00023242"/>
    </source>
</evidence>
<dbReference type="InterPro" id="IPR047021">
    <property type="entry name" value="REXO1/3/4-like"/>
</dbReference>
<evidence type="ECO:0000259" key="8">
    <source>
        <dbReference type="SMART" id="SM00479"/>
    </source>
</evidence>
<evidence type="ECO:0000313" key="10">
    <source>
        <dbReference type="Proteomes" id="UP000683417"/>
    </source>
</evidence>
<name>A0A9W4D7V0_BLUGR</name>
<comment type="similarity">
    <text evidence="2">Belongs to the REXO1/REXO3 family.</text>
</comment>
<proteinExistence type="inferred from homology"/>
<dbReference type="PANTHER" id="PTHR12801">
    <property type="entry name" value="RNA EXONUCLEASE REXO1 / RECO3 FAMILY MEMBER-RELATED"/>
    <property type="match status" value="1"/>
</dbReference>
<keyword evidence="5" id="KW-0269">Exonuclease</keyword>
<dbReference type="FunFam" id="3.30.420.10:FF:000019">
    <property type="entry name" value="RNA exonuclease NEF-sp"/>
    <property type="match status" value="1"/>
</dbReference>
<protein>
    <submittedName>
        <fullName evidence="9">BgTH12-00913</fullName>
    </submittedName>
</protein>
<dbReference type="EMBL" id="CAJHIT010000009">
    <property type="protein sequence ID" value="CAD6505422.1"/>
    <property type="molecule type" value="Genomic_DNA"/>
</dbReference>
<comment type="subcellular location">
    <subcellularLocation>
        <location evidence="1">Nucleus</location>
    </subcellularLocation>
</comment>
<dbReference type="CDD" id="cd06145">
    <property type="entry name" value="REX1_like"/>
    <property type="match status" value="1"/>
</dbReference>
<evidence type="ECO:0000313" key="9">
    <source>
        <dbReference type="EMBL" id="CAD6505422.1"/>
    </source>
</evidence>
<evidence type="ECO:0000256" key="4">
    <source>
        <dbReference type="ARBA" id="ARBA00022801"/>
    </source>
</evidence>
<feature type="region of interest" description="Disordered" evidence="7">
    <location>
        <begin position="523"/>
        <end position="543"/>
    </location>
</feature>
<evidence type="ECO:0000256" key="5">
    <source>
        <dbReference type="ARBA" id="ARBA00022839"/>
    </source>
</evidence>
<dbReference type="PANTHER" id="PTHR12801:SF115">
    <property type="entry name" value="FI18136P1-RELATED"/>
    <property type="match status" value="1"/>
</dbReference>
<organism evidence="9 10">
    <name type="scientific">Blumeria graminis f. sp. triticale</name>
    <dbReference type="NCBI Taxonomy" id="1689686"/>
    <lineage>
        <taxon>Eukaryota</taxon>
        <taxon>Fungi</taxon>
        <taxon>Dikarya</taxon>
        <taxon>Ascomycota</taxon>
        <taxon>Pezizomycotina</taxon>
        <taxon>Leotiomycetes</taxon>
        <taxon>Erysiphales</taxon>
        <taxon>Erysiphaceae</taxon>
        <taxon>Blumeria</taxon>
    </lineage>
</organism>
<dbReference type="Pfam" id="PF00929">
    <property type="entry name" value="RNase_T"/>
    <property type="match status" value="1"/>
</dbReference>
<dbReference type="GO" id="GO:0004527">
    <property type="term" value="F:exonuclease activity"/>
    <property type="evidence" value="ECO:0007669"/>
    <property type="project" value="UniProtKB-KW"/>
</dbReference>
<gene>
    <name evidence="9" type="ORF">BGTH12_LOCUS6780</name>
</gene>
<reference evidence="9" key="1">
    <citation type="submission" date="2020-10" db="EMBL/GenBank/DDBJ databases">
        <authorList>
            <person name="Muller C M."/>
        </authorList>
    </citation>
    <scope>NUCLEOTIDE SEQUENCE</scope>
    <source>
        <strain evidence="9">THUN-12</strain>
    </source>
</reference>